<gene>
    <name evidence="10" type="ORF">COV55_00980</name>
</gene>
<dbReference type="PANTHER" id="PTHR24221:SF654">
    <property type="entry name" value="ATP-BINDING CASSETTE SUB-FAMILY B MEMBER 6"/>
    <property type="match status" value="1"/>
</dbReference>
<dbReference type="SUPFAM" id="SSF90123">
    <property type="entry name" value="ABC transporter transmembrane region"/>
    <property type="match status" value="1"/>
</dbReference>
<feature type="domain" description="ABC transporter" evidence="8">
    <location>
        <begin position="355"/>
        <end position="589"/>
    </location>
</feature>
<evidence type="ECO:0008006" key="12">
    <source>
        <dbReference type="Google" id="ProtNLM"/>
    </source>
</evidence>
<evidence type="ECO:0000256" key="6">
    <source>
        <dbReference type="ARBA" id="ARBA00023136"/>
    </source>
</evidence>
<keyword evidence="3" id="KW-0547">Nucleotide-binding</keyword>
<evidence type="ECO:0000256" key="5">
    <source>
        <dbReference type="ARBA" id="ARBA00022989"/>
    </source>
</evidence>
<organism evidence="10 11">
    <name type="scientific">Candidatus Komeilibacteria bacterium CG11_big_fil_rev_8_21_14_0_20_36_20</name>
    <dbReference type="NCBI Taxonomy" id="1974477"/>
    <lineage>
        <taxon>Bacteria</taxon>
        <taxon>Candidatus Komeiliibacteriota</taxon>
    </lineage>
</organism>
<dbReference type="PANTHER" id="PTHR24221">
    <property type="entry name" value="ATP-BINDING CASSETTE SUB-FAMILY B"/>
    <property type="match status" value="1"/>
</dbReference>
<dbReference type="Gene3D" id="1.20.1560.10">
    <property type="entry name" value="ABC transporter type 1, transmembrane domain"/>
    <property type="match status" value="1"/>
</dbReference>
<dbReference type="Pfam" id="PF00664">
    <property type="entry name" value="ABC_membrane"/>
    <property type="match status" value="1"/>
</dbReference>
<evidence type="ECO:0000259" key="9">
    <source>
        <dbReference type="PROSITE" id="PS50929"/>
    </source>
</evidence>
<dbReference type="InterPro" id="IPR039421">
    <property type="entry name" value="Type_1_exporter"/>
</dbReference>
<sequence>MRNNRVTTILKLSKEAFGKYKSQIIILVILGFIASLLEGIGINTLIPLFSFILKDQSGDNLISRIIGNFFSFIHITPSVIWLLIFISILFFLKTVATVIFNYIKIKITSDYEEKTRGLLLDKTLKADWPYLLKQKLGYLETVIMTDVRASAVLLRQISAAIMQITSLLIYTLVAINISMTITALVFAIGMLLFLFLKPIIYKIKVSSRKMSDSNKEIAHYVNENIMGIKTVKGMSVENKVLLKGQDYFNKLKKISIKILLLQAISYSLIQPVSIIFICLIFAFFYKSPDFNFASLAAIIYLIERIFVYFQQLQSNLNTINEFVPYLNSVLSYEQKAVANKEINKGSAPFLFNKNLEFKNINFYYEHHKKILSNINFGVKKGEMIGIIGPSGVGKTTLIDLILRLFNPKDGQILLDGKNINSISLDDWRKNIGYVSQDIFLINDTIANNIKFYDNSISDQEVEQAAKMASIYNFIQGYPDKFDTIIGERGILLSAGQRQRVVIARILVKNPQLLIFDEATSALDVESEKEIQEVINHLKGYMTVLVIAHRLSTITDADRLIVLSGGKIIEQGRPKALLKNKNSYFFKIYNLRNN</sequence>
<evidence type="ECO:0000259" key="8">
    <source>
        <dbReference type="PROSITE" id="PS50893"/>
    </source>
</evidence>
<dbReference type="InterPro" id="IPR017871">
    <property type="entry name" value="ABC_transporter-like_CS"/>
</dbReference>
<dbReference type="InterPro" id="IPR003439">
    <property type="entry name" value="ABC_transporter-like_ATP-bd"/>
</dbReference>
<dbReference type="Gene3D" id="3.40.50.300">
    <property type="entry name" value="P-loop containing nucleotide triphosphate hydrolases"/>
    <property type="match status" value="1"/>
</dbReference>
<feature type="transmembrane region" description="Helical" evidence="7">
    <location>
        <begin position="181"/>
        <end position="200"/>
    </location>
</feature>
<keyword evidence="2 7" id="KW-0812">Transmembrane</keyword>
<dbReference type="GO" id="GO:0005524">
    <property type="term" value="F:ATP binding"/>
    <property type="evidence" value="ECO:0007669"/>
    <property type="project" value="UniProtKB-KW"/>
</dbReference>
<feature type="transmembrane region" description="Helical" evidence="7">
    <location>
        <begin position="24"/>
        <end position="49"/>
    </location>
</feature>
<dbReference type="GO" id="GO:0034040">
    <property type="term" value="F:ATPase-coupled lipid transmembrane transporter activity"/>
    <property type="evidence" value="ECO:0007669"/>
    <property type="project" value="TreeGrafter"/>
</dbReference>
<dbReference type="SUPFAM" id="SSF52540">
    <property type="entry name" value="P-loop containing nucleoside triphosphate hydrolases"/>
    <property type="match status" value="1"/>
</dbReference>
<dbReference type="EMBL" id="PCWQ01000007">
    <property type="protein sequence ID" value="PIR06982.1"/>
    <property type="molecule type" value="Genomic_DNA"/>
</dbReference>
<dbReference type="SMART" id="SM00382">
    <property type="entry name" value="AAA"/>
    <property type="match status" value="1"/>
</dbReference>
<feature type="transmembrane region" description="Helical" evidence="7">
    <location>
        <begin position="69"/>
        <end position="92"/>
    </location>
</feature>
<dbReference type="FunFam" id="3.40.50.300:FF:000218">
    <property type="entry name" value="Multidrug ABC transporter ATP-binding protein"/>
    <property type="match status" value="1"/>
</dbReference>
<name>A0A2H0NDK5_9BACT</name>
<dbReference type="GO" id="GO:0016887">
    <property type="term" value="F:ATP hydrolysis activity"/>
    <property type="evidence" value="ECO:0007669"/>
    <property type="project" value="InterPro"/>
</dbReference>
<evidence type="ECO:0000313" key="10">
    <source>
        <dbReference type="EMBL" id="PIR06982.1"/>
    </source>
</evidence>
<evidence type="ECO:0000256" key="4">
    <source>
        <dbReference type="ARBA" id="ARBA00022840"/>
    </source>
</evidence>
<dbReference type="PROSITE" id="PS50929">
    <property type="entry name" value="ABC_TM1F"/>
    <property type="match status" value="1"/>
</dbReference>
<dbReference type="InterPro" id="IPR036640">
    <property type="entry name" value="ABC1_TM_sf"/>
</dbReference>
<evidence type="ECO:0000256" key="2">
    <source>
        <dbReference type="ARBA" id="ARBA00022692"/>
    </source>
</evidence>
<accession>A0A2H0NDK5</accession>
<dbReference type="InterPro" id="IPR011527">
    <property type="entry name" value="ABC1_TM_dom"/>
</dbReference>
<keyword evidence="5 7" id="KW-1133">Transmembrane helix</keyword>
<evidence type="ECO:0000313" key="11">
    <source>
        <dbReference type="Proteomes" id="UP000230564"/>
    </source>
</evidence>
<dbReference type="GO" id="GO:0005886">
    <property type="term" value="C:plasma membrane"/>
    <property type="evidence" value="ECO:0007669"/>
    <property type="project" value="UniProtKB-SubCell"/>
</dbReference>
<evidence type="ECO:0000256" key="7">
    <source>
        <dbReference type="SAM" id="Phobius"/>
    </source>
</evidence>
<protein>
    <recommendedName>
        <fullName evidence="12">ABC transporter ATP-binding protein</fullName>
    </recommendedName>
</protein>
<keyword evidence="6 7" id="KW-0472">Membrane</keyword>
<comment type="subcellular location">
    <subcellularLocation>
        <location evidence="1">Cell membrane</location>
        <topology evidence="1">Multi-pass membrane protein</topology>
    </subcellularLocation>
</comment>
<dbReference type="GO" id="GO:0140359">
    <property type="term" value="F:ABC-type transporter activity"/>
    <property type="evidence" value="ECO:0007669"/>
    <property type="project" value="InterPro"/>
</dbReference>
<dbReference type="AlphaFoldDB" id="A0A2H0NDK5"/>
<proteinExistence type="predicted"/>
<dbReference type="Proteomes" id="UP000230564">
    <property type="component" value="Unassembled WGS sequence"/>
</dbReference>
<feature type="domain" description="ABC transmembrane type-1" evidence="9">
    <location>
        <begin position="25"/>
        <end position="321"/>
    </location>
</feature>
<reference evidence="10 11" key="1">
    <citation type="submission" date="2017-09" db="EMBL/GenBank/DDBJ databases">
        <title>Depth-based differentiation of microbial function through sediment-hosted aquifers and enrichment of novel symbionts in the deep terrestrial subsurface.</title>
        <authorList>
            <person name="Probst A.J."/>
            <person name="Ladd B."/>
            <person name="Jarett J.K."/>
            <person name="Geller-Mcgrath D.E."/>
            <person name="Sieber C.M."/>
            <person name="Emerson J.B."/>
            <person name="Anantharaman K."/>
            <person name="Thomas B.C."/>
            <person name="Malmstrom R."/>
            <person name="Stieglmeier M."/>
            <person name="Klingl A."/>
            <person name="Woyke T."/>
            <person name="Ryan C.M."/>
            <person name="Banfield J.F."/>
        </authorList>
    </citation>
    <scope>NUCLEOTIDE SEQUENCE [LARGE SCALE GENOMIC DNA]</scope>
    <source>
        <strain evidence="10">CG11_big_fil_rev_8_21_14_0_20_36_20</strain>
    </source>
</reference>
<feature type="transmembrane region" description="Helical" evidence="7">
    <location>
        <begin position="152"/>
        <end position="175"/>
    </location>
</feature>
<dbReference type="InterPro" id="IPR003593">
    <property type="entry name" value="AAA+_ATPase"/>
</dbReference>
<evidence type="ECO:0000256" key="3">
    <source>
        <dbReference type="ARBA" id="ARBA00022741"/>
    </source>
</evidence>
<dbReference type="PROSITE" id="PS50893">
    <property type="entry name" value="ABC_TRANSPORTER_2"/>
    <property type="match status" value="1"/>
</dbReference>
<evidence type="ECO:0000256" key="1">
    <source>
        <dbReference type="ARBA" id="ARBA00004651"/>
    </source>
</evidence>
<dbReference type="PROSITE" id="PS00211">
    <property type="entry name" value="ABC_TRANSPORTER_1"/>
    <property type="match status" value="1"/>
</dbReference>
<comment type="caution">
    <text evidence="10">The sequence shown here is derived from an EMBL/GenBank/DDBJ whole genome shotgun (WGS) entry which is preliminary data.</text>
</comment>
<dbReference type="InterPro" id="IPR027417">
    <property type="entry name" value="P-loop_NTPase"/>
</dbReference>
<feature type="transmembrane region" description="Helical" evidence="7">
    <location>
        <begin position="258"/>
        <end position="284"/>
    </location>
</feature>
<dbReference type="Pfam" id="PF00005">
    <property type="entry name" value="ABC_tran"/>
    <property type="match status" value="1"/>
</dbReference>
<keyword evidence="4" id="KW-0067">ATP-binding</keyword>